<evidence type="ECO:0000313" key="4">
    <source>
        <dbReference type="Proteomes" id="UP001187682"/>
    </source>
</evidence>
<keyword evidence="2" id="KW-1133">Transmembrane helix</keyword>
<keyword evidence="4" id="KW-1185">Reference proteome</keyword>
<feature type="region of interest" description="Disordered" evidence="1">
    <location>
        <begin position="1"/>
        <end position="26"/>
    </location>
</feature>
<evidence type="ECO:0000256" key="1">
    <source>
        <dbReference type="SAM" id="MobiDB-lite"/>
    </source>
</evidence>
<keyword evidence="2" id="KW-0472">Membrane</keyword>
<gene>
    <name evidence="3" type="ORF">DNG_09102</name>
</gene>
<keyword evidence="2" id="KW-0812">Transmembrane</keyword>
<feature type="compositionally biased region" description="Basic and acidic residues" evidence="1">
    <location>
        <begin position="64"/>
        <end position="73"/>
    </location>
</feature>
<comment type="caution">
    <text evidence="3">The sequence shown here is derived from an EMBL/GenBank/DDBJ whole genome shotgun (WGS) entry which is preliminary data.</text>
</comment>
<dbReference type="EMBL" id="ONZQ02000015">
    <property type="protein sequence ID" value="SPO06413.1"/>
    <property type="molecule type" value="Genomic_DNA"/>
</dbReference>
<feature type="transmembrane region" description="Helical" evidence="2">
    <location>
        <begin position="124"/>
        <end position="148"/>
    </location>
</feature>
<name>A0AAE8N765_9PEZI</name>
<accession>A0AAE8N765</accession>
<evidence type="ECO:0000313" key="3">
    <source>
        <dbReference type="EMBL" id="SPO06413.1"/>
    </source>
</evidence>
<feature type="compositionally biased region" description="Low complexity" evidence="1">
    <location>
        <begin position="156"/>
        <end position="186"/>
    </location>
</feature>
<organism evidence="3 4">
    <name type="scientific">Cephalotrichum gorgonifer</name>
    <dbReference type="NCBI Taxonomy" id="2041049"/>
    <lineage>
        <taxon>Eukaryota</taxon>
        <taxon>Fungi</taxon>
        <taxon>Dikarya</taxon>
        <taxon>Ascomycota</taxon>
        <taxon>Pezizomycotina</taxon>
        <taxon>Sordariomycetes</taxon>
        <taxon>Hypocreomycetidae</taxon>
        <taxon>Microascales</taxon>
        <taxon>Microascaceae</taxon>
        <taxon>Cephalotrichum</taxon>
    </lineage>
</organism>
<reference evidence="3" key="1">
    <citation type="submission" date="2018-03" db="EMBL/GenBank/DDBJ databases">
        <authorList>
            <person name="Guldener U."/>
        </authorList>
    </citation>
    <scope>NUCLEOTIDE SEQUENCE</scope>
</reference>
<feature type="region of interest" description="Disordered" evidence="1">
    <location>
        <begin position="41"/>
        <end position="112"/>
    </location>
</feature>
<dbReference type="AlphaFoldDB" id="A0AAE8N765"/>
<feature type="region of interest" description="Disordered" evidence="1">
    <location>
        <begin position="156"/>
        <end position="193"/>
    </location>
</feature>
<sequence>MTTLVPPDDENLPEVVPDSSPQALSGRDAFLAQDLLSEPYPKYVAESSPRPEERDLKFPAGDGDENKVKDADRTLQSPTSAAVVSPIVSPSVGDTQGEAEEAGANEGDPPSKKDEIFGIKRKTFWFLLVVVVIVVLAAIGGGVGGGIAASRSRADAQAADEASPSTTITKTTPSTTTSSPTGTSTPEPNFLNNGTIPDRGIAFQAFSGTNYMGEASGIYNEEGFFDLGFNATSYVWIPNTSDCCVTFCQSEKNTSQFWCKERYRAESSGSFPRLGILCGTDIDRDADEHRCV</sequence>
<proteinExistence type="predicted"/>
<feature type="compositionally biased region" description="Low complexity" evidence="1">
    <location>
        <begin position="77"/>
        <end position="92"/>
    </location>
</feature>
<evidence type="ECO:0000256" key="2">
    <source>
        <dbReference type="SAM" id="Phobius"/>
    </source>
</evidence>
<dbReference type="Proteomes" id="UP001187682">
    <property type="component" value="Unassembled WGS sequence"/>
</dbReference>
<protein>
    <submittedName>
        <fullName evidence="3">Uncharacterized protein</fullName>
    </submittedName>
</protein>